<dbReference type="CDD" id="cd00051">
    <property type="entry name" value="EFh"/>
    <property type="match status" value="1"/>
</dbReference>
<reference evidence="3 4" key="1">
    <citation type="journal article" date="2006" name="Nature">
        <title>Global trends of whole-genome duplications revealed by the ciliate Paramecium tetraurelia.</title>
        <authorList>
            <consortium name="Genoscope"/>
            <person name="Aury J.-M."/>
            <person name="Jaillon O."/>
            <person name="Duret L."/>
            <person name="Noel B."/>
            <person name="Jubin C."/>
            <person name="Porcel B.M."/>
            <person name="Segurens B."/>
            <person name="Daubin V."/>
            <person name="Anthouard V."/>
            <person name="Aiach N."/>
            <person name="Arnaiz O."/>
            <person name="Billaut A."/>
            <person name="Beisson J."/>
            <person name="Blanc I."/>
            <person name="Bouhouche K."/>
            <person name="Camara F."/>
            <person name="Duharcourt S."/>
            <person name="Guigo R."/>
            <person name="Gogendeau D."/>
            <person name="Katinka M."/>
            <person name="Keller A.-M."/>
            <person name="Kissmehl R."/>
            <person name="Klotz C."/>
            <person name="Koll F."/>
            <person name="Le Moue A."/>
            <person name="Lepere C."/>
            <person name="Malinsky S."/>
            <person name="Nowacki M."/>
            <person name="Nowak J.K."/>
            <person name="Plattner H."/>
            <person name="Poulain J."/>
            <person name="Ruiz F."/>
            <person name="Serrano V."/>
            <person name="Zagulski M."/>
            <person name="Dessen P."/>
            <person name="Betermier M."/>
            <person name="Weissenbach J."/>
            <person name="Scarpelli C."/>
            <person name="Schachter V."/>
            <person name="Sperling L."/>
            <person name="Meyer E."/>
            <person name="Cohen J."/>
            <person name="Wincker P."/>
        </authorList>
    </citation>
    <scope>NUCLEOTIDE SEQUENCE [LARGE SCALE GENOMIC DNA]</scope>
    <source>
        <strain evidence="3 4">Stock d4-2</strain>
    </source>
</reference>
<evidence type="ECO:0000256" key="1">
    <source>
        <dbReference type="ARBA" id="ARBA00022837"/>
    </source>
</evidence>
<evidence type="ECO:0000259" key="2">
    <source>
        <dbReference type="PROSITE" id="PS50222"/>
    </source>
</evidence>
<dbReference type="PROSITE" id="PS50222">
    <property type="entry name" value="EF_HAND_2"/>
    <property type="match status" value="1"/>
</dbReference>
<dbReference type="Gene3D" id="1.10.238.10">
    <property type="entry name" value="EF-hand"/>
    <property type="match status" value="1"/>
</dbReference>
<dbReference type="Pfam" id="PF13499">
    <property type="entry name" value="EF-hand_7"/>
    <property type="match status" value="1"/>
</dbReference>
<feature type="domain" description="EF-hand" evidence="2">
    <location>
        <begin position="41"/>
        <end position="76"/>
    </location>
</feature>
<dbReference type="PANTHER" id="PTHR19972">
    <property type="entry name" value="CALBINDIN"/>
    <property type="match status" value="1"/>
</dbReference>
<dbReference type="Proteomes" id="UP000000600">
    <property type="component" value="Unassembled WGS sequence"/>
</dbReference>
<dbReference type="RefSeq" id="XP_001459863.1">
    <property type="nucleotide sequence ID" value="XM_001459826.1"/>
</dbReference>
<dbReference type="GeneID" id="5045648"/>
<dbReference type="SUPFAM" id="SSF47473">
    <property type="entry name" value="EF-hand"/>
    <property type="match status" value="1"/>
</dbReference>
<keyword evidence="1" id="KW-0106">Calcium</keyword>
<dbReference type="InterPro" id="IPR002048">
    <property type="entry name" value="EF_hand_dom"/>
</dbReference>
<dbReference type="OrthoDB" id="191686at2759"/>
<sequence length="124" mass="14479">MIISISIQEMGVLKVNLKFFNFYPIQQISCKVVMCSTFSEARLQVARRIFKMLDSENNGFITEKHFILLLMETYNNMGMKIEPTRENVEMWMEIADQDRDGKVYLIDCEALVLKSLRSQGIEID</sequence>
<gene>
    <name evidence="3" type="ORF">GSPATT00025200001</name>
</gene>
<dbReference type="GO" id="GO:0005829">
    <property type="term" value="C:cytosol"/>
    <property type="evidence" value="ECO:0000318"/>
    <property type="project" value="GO_Central"/>
</dbReference>
<dbReference type="KEGG" id="ptm:GSPATT00025200001"/>
<evidence type="ECO:0000313" key="3">
    <source>
        <dbReference type="EMBL" id="CAK92466.1"/>
    </source>
</evidence>
<dbReference type="InterPro" id="IPR051001">
    <property type="entry name" value="Calbindin_Ca-bind"/>
</dbReference>
<dbReference type="GO" id="GO:0005509">
    <property type="term" value="F:calcium ion binding"/>
    <property type="evidence" value="ECO:0000318"/>
    <property type="project" value="GO_Central"/>
</dbReference>
<dbReference type="InParanoid" id="A0EAZ9"/>
<dbReference type="EMBL" id="CT868668">
    <property type="protein sequence ID" value="CAK92466.1"/>
    <property type="molecule type" value="Genomic_DNA"/>
</dbReference>
<organism evidence="3 4">
    <name type="scientific">Paramecium tetraurelia</name>
    <dbReference type="NCBI Taxonomy" id="5888"/>
    <lineage>
        <taxon>Eukaryota</taxon>
        <taxon>Sar</taxon>
        <taxon>Alveolata</taxon>
        <taxon>Ciliophora</taxon>
        <taxon>Intramacronucleata</taxon>
        <taxon>Oligohymenophorea</taxon>
        <taxon>Peniculida</taxon>
        <taxon>Parameciidae</taxon>
        <taxon>Paramecium</taxon>
    </lineage>
</organism>
<dbReference type="InterPro" id="IPR011992">
    <property type="entry name" value="EF-hand-dom_pair"/>
</dbReference>
<dbReference type="GO" id="GO:0043005">
    <property type="term" value="C:neuron projection"/>
    <property type="evidence" value="ECO:0000318"/>
    <property type="project" value="GO_Central"/>
</dbReference>
<dbReference type="HOGENOM" id="CLU_2008364_0_0_1"/>
<dbReference type="GO" id="GO:0005634">
    <property type="term" value="C:nucleus"/>
    <property type="evidence" value="ECO:0000318"/>
    <property type="project" value="GO_Central"/>
</dbReference>
<dbReference type="AlphaFoldDB" id="A0EAZ9"/>
<proteinExistence type="predicted"/>
<dbReference type="PANTHER" id="PTHR19972:SF10">
    <property type="entry name" value="CALBINDIN-32"/>
    <property type="match status" value="1"/>
</dbReference>
<evidence type="ECO:0000313" key="4">
    <source>
        <dbReference type="Proteomes" id="UP000000600"/>
    </source>
</evidence>
<dbReference type="GO" id="GO:0045202">
    <property type="term" value="C:synapse"/>
    <property type="evidence" value="ECO:0000318"/>
    <property type="project" value="GO_Central"/>
</dbReference>
<protein>
    <recommendedName>
        <fullName evidence="2">EF-hand domain-containing protein</fullName>
    </recommendedName>
</protein>
<dbReference type="OMA" id="RENVEMW"/>
<name>A0EAZ9_PARTE</name>
<keyword evidence="4" id="KW-1185">Reference proteome</keyword>
<accession>A0EAZ9</accession>